<dbReference type="PROSITE" id="PS50022">
    <property type="entry name" value="FA58C_3"/>
    <property type="match status" value="1"/>
</dbReference>
<dbReference type="PROSITE" id="PS01285">
    <property type="entry name" value="FA58C_1"/>
    <property type="match status" value="1"/>
</dbReference>
<dbReference type="SUPFAM" id="SSF49785">
    <property type="entry name" value="Galactose-binding domain-like"/>
    <property type="match status" value="1"/>
</dbReference>
<feature type="domain" description="F5/8 type C" evidence="1">
    <location>
        <begin position="11"/>
        <end position="159"/>
    </location>
</feature>
<dbReference type="PANTHER" id="PTHR24543">
    <property type="entry name" value="MULTICOPPER OXIDASE-RELATED"/>
    <property type="match status" value="1"/>
</dbReference>
<gene>
    <name evidence="2" type="ORF">PMEA_00016090</name>
</gene>
<evidence type="ECO:0000259" key="1">
    <source>
        <dbReference type="PROSITE" id="PS50022"/>
    </source>
</evidence>
<dbReference type="Gene3D" id="2.60.120.260">
    <property type="entry name" value="Galactose-binding domain-like"/>
    <property type="match status" value="1"/>
</dbReference>
<sequence length="160" mass="18777">LFDPFYFYLECGPVGVTDRNAISDARMTASSLYDKRYYPYYGRLHENRGWGGWCPRTKTDRTDYLQADMGTMLSVCAVATQGEKRYWEWTTSYKLHLSTDGVTWNVYEETSTAKVFPGNSDQHSIVKHSLITDVMARYVRFYPVTYHKFPCLRVEIYVRK</sequence>
<dbReference type="FunFam" id="2.60.120.260:FF:000016">
    <property type="entry name" value="Contactin-associated protein-like 4 isoform 1"/>
    <property type="match status" value="1"/>
</dbReference>
<organism evidence="2 3">
    <name type="scientific">Pocillopora meandrina</name>
    <dbReference type="NCBI Taxonomy" id="46732"/>
    <lineage>
        <taxon>Eukaryota</taxon>
        <taxon>Metazoa</taxon>
        <taxon>Cnidaria</taxon>
        <taxon>Anthozoa</taxon>
        <taxon>Hexacorallia</taxon>
        <taxon>Scleractinia</taxon>
        <taxon>Astrocoeniina</taxon>
        <taxon>Pocilloporidae</taxon>
        <taxon>Pocillopora</taxon>
    </lineage>
</organism>
<accession>A0AAU9X3P8</accession>
<keyword evidence="3" id="KW-1185">Reference proteome</keyword>
<feature type="non-terminal residue" evidence="2">
    <location>
        <position position="1"/>
    </location>
</feature>
<reference evidence="2 3" key="1">
    <citation type="submission" date="2022-05" db="EMBL/GenBank/DDBJ databases">
        <authorList>
            <consortium name="Genoscope - CEA"/>
            <person name="William W."/>
        </authorList>
    </citation>
    <scope>NUCLEOTIDE SEQUENCE [LARGE SCALE GENOMIC DNA]</scope>
</reference>
<dbReference type="AlphaFoldDB" id="A0AAU9X3P8"/>
<name>A0AAU9X3P8_9CNID</name>
<dbReference type="CDD" id="cd00057">
    <property type="entry name" value="FA58C"/>
    <property type="match status" value="1"/>
</dbReference>
<dbReference type="InterPro" id="IPR000421">
    <property type="entry name" value="FA58C"/>
</dbReference>
<dbReference type="Pfam" id="PF00754">
    <property type="entry name" value="F5_F8_type_C"/>
    <property type="match status" value="1"/>
</dbReference>
<protein>
    <recommendedName>
        <fullName evidence="1">F5/8 type C domain-containing protein</fullName>
    </recommendedName>
</protein>
<comment type="caution">
    <text evidence="2">The sequence shown here is derived from an EMBL/GenBank/DDBJ whole genome shotgun (WGS) entry which is preliminary data.</text>
</comment>
<dbReference type="SMART" id="SM00231">
    <property type="entry name" value="FA58C"/>
    <property type="match status" value="1"/>
</dbReference>
<evidence type="ECO:0000313" key="3">
    <source>
        <dbReference type="Proteomes" id="UP001159428"/>
    </source>
</evidence>
<dbReference type="EMBL" id="CALNXJ010000029">
    <property type="protein sequence ID" value="CAH3135233.1"/>
    <property type="molecule type" value="Genomic_DNA"/>
</dbReference>
<evidence type="ECO:0000313" key="2">
    <source>
        <dbReference type="EMBL" id="CAH3135233.1"/>
    </source>
</evidence>
<dbReference type="InterPro" id="IPR008979">
    <property type="entry name" value="Galactose-bd-like_sf"/>
</dbReference>
<proteinExistence type="predicted"/>
<dbReference type="Proteomes" id="UP001159428">
    <property type="component" value="Unassembled WGS sequence"/>
</dbReference>